<sequence>MRRRKDFSSGKLTIERVYLLTSLPPGAVSGAQLAAWIRGHWKIENLLHHVRDRTFREDDSKIHIGRLPRVMAGPRNNAAHTADSRISQRSPSRRGFLQGTR</sequence>
<evidence type="ECO:0008006" key="4">
    <source>
        <dbReference type="Google" id="ProtNLM"/>
    </source>
</evidence>
<keyword evidence="3" id="KW-1185">Reference proteome</keyword>
<organism evidence="2 3">
    <name type="scientific">Streptomyces cathayae</name>
    <dbReference type="NCBI Taxonomy" id="3031124"/>
    <lineage>
        <taxon>Bacteria</taxon>
        <taxon>Bacillati</taxon>
        <taxon>Actinomycetota</taxon>
        <taxon>Actinomycetes</taxon>
        <taxon>Kitasatosporales</taxon>
        <taxon>Streptomycetaceae</taxon>
        <taxon>Streptomyces</taxon>
    </lineage>
</organism>
<evidence type="ECO:0000313" key="2">
    <source>
        <dbReference type="EMBL" id="WGD39676.1"/>
    </source>
</evidence>
<protein>
    <recommendedName>
        <fullName evidence="4">Transposase IS4-like domain-containing protein</fullName>
    </recommendedName>
</protein>
<dbReference type="RefSeq" id="WP_279332691.1">
    <property type="nucleotide sequence ID" value="NZ_CP121682.1"/>
</dbReference>
<evidence type="ECO:0000313" key="3">
    <source>
        <dbReference type="Proteomes" id="UP001216440"/>
    </source>
</evidence>
<dbReference type="Proteomes" id="UP001216440">
    <property type="component" value="Chromosome"/>
</dbReference>
<name>A0ABY8JV63_9ACTN</name>
<proteinExistence type="predicted"/>
<gene>
    <name evidence="2" type="ORF">PYS65_05755</name>
</gene>
<accession>A0ABY8JV63</accession>
<dbReference type="EMBL" id="CP121682">
    <property type="protein sequence ID" value="WGD39676.1"/>
    <property type="molecule type" value="Genomic_DNA"/>
</dbReference>
<evidence type="ECO:0000256" key="1">
    <source>
        <dbReference type="SAM" id="MobiDB-lite"/>
    </source>
</evidence>
<reference evidence="2 3" key="1">
    <citation type="submission" date="2023-03" db="EMBL/GenBank/DDBJ databases">
        <authorList>
            <person name="Mo P."/>
        </authorList>
    </citation>
    <scope>NUCLEOTIDE SEQUENCE [LARGE SCALE GENOMIC DNA]</scope>
    <source>
        <strain evidence="2 3">HUAS 5</strain>
    </source>
</reference>
<feature type="region of interest" description="Disordered" evidence="1">
    <location>
        <begin position="71"/>
        <end position="101"/>
    </location>
</feature>